<dbReference type="GO" id="GO:0009297">
    <property type="term" value="P:pilus assembly"/>
    <property type="evidence" value="ECO:0007669"/>
    <property type="project" value="InterPro"/>
</dbReference>
<evidence type="ECO:0000256" key="7">
    <source>
        <dbReference type="ARBA" id="ARBA00023136"/>
    </source>
</evidence>
<keyword evidence="3" id="KW-0813">Transport</keyword>
<keyword evidence="4" id="KW-1134">Transmembrane beta strand</keyword>
<feature type="domain" description="PapC N-terminal" evidence="11">
    <location>
        <begin position="73"/>
        <end position="213"/>
    </location>
</feature>
<evidence type="ECO:0000256" key="8">
    <source>
        <dbReference type="ARBA" id="ARBA00023237"/>
    </source>
</evidence>
<dbReference type="Proteomes" id="UP000473470">
    <property type="component" value="Unassembled WGS sequence"/>
</dbReference>
<dbReference type="Gene3D" id="3.10.20.410">
    <property type="match status" value="1"/>
</dbReference>
<evidence type="ECO:0000256" key="1">
    <source>
        <dbReference type="ARBA" id="ARBA00004571"/>
    </source>
</evidence>
<evidence type="ECO:0000256" key="6">
    <source>
        <dbReference type="ARBA" id="ARBA00022729"/>
    </source>
</evidence>
<sequence length="855" mass="88968">MATRSITTTRRSTSARPVRSRAGKRRAAVSGPATAGAARNRDVLLAFGLSIAAGSTPCAATSGAGGAPPDALEFDTGALREQGIDAAAARYFEHAPRFAPGTAPVRLTVNGRRAGRADARFDDNGNLCATPALLHAAGLVVPDAFRAAVAPAARPDAAPCHDYRRFYPQTIVTLRPADGAIDLVVPADALAATRRTPGAFERGGFAGLVNYDLLATTTRTPAGTSQYWQATTEAGFNASDWIVRSSQIVTAVDGHVDVNHQAAYAQRTFASLGTTLQAGQIVPRSTLFATGRMFGLQAFPDEALAVAPGTAARVTGIARTQARVEVRQLGVLIHTSQLPPGPFALGDLPLVSGTADIDVTIVEATGDAQHFVVPGSSLSGAGLAAAQGLAIAVGRLQNDGYAQAPWLATATHGWQIRQRARLNAGILVSSPLQSGAASVEFVPLAGVDAAVGIDISRTAGRRGTQARVTVASNRDTALSASASYARRTSGYRELTDAVLSTDAFTPPSHTQFAAALGWHDRALGMLSLDYTCVGVFDGPDMQRIAGMWTRPFGRGSLSLNVSRTLGTRGAGGTQVYVSVAVPIGQRSVGAYANVTGDSLRSGARYSDTFGRTGSYSVAADYDTANRSPSIRATVSATPGHTRATVNASLYGAGRSTIGVNLRGAVALLDGVGMLSPYEIRDTFALASVGDRAGIELATPSGPVWTDRRGRAVIASLPAYAQTFIRVNTKSLPRNLDLKNGLQTVEAGRGSVSRVEFAVEQTRRVLLTVTQANGALLPTLSTVIDDGDRFVTVSGGEGKLLLTGAQLTKPLRIALPNGKRCRLTFALPDVPPVATRYYERADARCASSPDPATGST</sequence>
<dbReference type="InterPro" id="IPR037224">
    <property type="entry name" value="PapC_N_sf"/>
</dbReference>
<dbReference type="Gene3D" id="2.60.40.3110">
    <property type="match status" value="1"/>
</dbReference>
<dbReference type="Gene3D" id="2.60.40.2070">
    <property type="match status" value="1"/>
</dbReference>
<feature type="compositionally biased region" description="Low complexity" evidence="9">
    <location>
        <begin position="1"/>
        <end position="17"/>
    </location>
</feature>
<protein>
    <submittedName>
        <fullName evidence="12">Fimbria/pilus outer membrane usher protein</fullName>
    </submittedName>
</protein>
<reference evidence="12 13" key="1">
    <citation type="submission" date="2019-09" db="EMBL/GenBank/DDBJ databases">
        <title>Draft genome sequences of 48 bacterial type strains from the CCUG.</title>
        <authorList>
            <person name="Tunovic T."/>
            <person name="Pineiro-Iglesias B."/>
            <person name="Unosson C."/>
            <person name="Inganas E."/>
            <person name="Ohlen M."/>
            <person name="Cardew S."/>
            <person name="Jensie-Markopoulos S."/>
            <person name="Salva-Serra F."/>
            <person name="Jaen-Luchoro D."/>
            <person name="Karlsson R."/>
            <person name="Svensson-Stadler L."/>
            <person name="Chun J."/>
            <person name="Moore E."/>
        </authorList>
    </citation>
    <scope>NUCLEOTIDE SEQUENCE [LARGE SCALE GENOMIC DNA]</scope>
    <source>
        <strain evidence="12 13">CCUG 65686</strain>
    </source>
</reference>
<evidence type="ECO:0000313" key="12">
    <source>
        <dbReference type="EMBL" id="KAB0641535.1"/>
    </source>
</evidence>
<evidence type="ECO:0000259" key="10">
    <source>
        <dbReference type="Pfam" id="PF13953"/>
    </source>
</evidence>
<feature type="region of interest" description="Disordered" evidence="9">
    <location>
        <begin position="1"/>
        <end position="34"/>
    </location>
</feature>
<proteinExistence type="inferred from homology"/>
<evidence type="ECO:0000256" key="5">
    <source>
        <dbReference type="ARBA" id="ARBA00022692"/>
    </source>
</evidence>
<dbReference type="AlphaFoldDB" id="A0A6L3N4T3"/>
<comment type="similarity">
    <text evidence="2">Belongs to the fimbrial export usher family.</text>
</comment>
<dbReference type="EMBL" id="VZOK01000001">
    <property type="protein sequence ID" value="KAB0641535.1"/>
    <property type="molecule type" value="Genomic_DNA"/>
</dbReference>
<evidence type="ECO:0000313" key="13">
    <source>
        <dbReference type="Proteomes" id="UP000473470"/>
    </source>
</evidence>
<dbReference type="InterPro" id="IPR043142">
    <property type="entry name" value="PapC-like_C_sf"/>
</dbReference>
<dbReference type="Pfam" id="PF00577">
    <property type="entry name" value="Usher"/>
    <property type="match status" value="1"/>
</dbReference>
<organism evidence="12 13">
    <name type="scientific">Burkholderia stagnalis</name>
    <dbReference type="NCBI Taxonomy" id="1503054"/>
    <lineage>
        <taxon>Bacteria</taxon>
        <taxon>Pseudomonadati</taxon>
        <taxon>Pseudomonadota</taxon>
        <taxon>Betaproteobacteria</taxon>
        <taxon>Burkholderiales</taxon>
        <taxon>Burkholderiaceae</taxon>
        <taxon>Burkholderia</taxon>
        <taxon>Burkholderia cepacia complex</taxon>
    </lineage>
</organism>
<evidence type="ECO:0000259" key="11">
    <source>
        <dbReference type="Pfam" id="PF13954"/>
    </source>
</evidence>
<evidence type="ECO:0000256" key="9">
    <source>
        <dbReference type="SAM" id="MobiDB-lite"/>
    </source>
</evidence>
<dbReference type="GO" id="GO:0009279">
    <property type="term" value="C:cell outer membrane"/>
    <property type="evidence" value="ECO:0007669"/>
    <property type="project" value="UniProtKB-SubCell"/>
</dbReference>
<evidence type="ECO:0000256" key="2">
    <source>
        <dbReference type="ARBA" id="ARBA00008064"/>
    </source>
</evidence>
<comment type="caution">
    <text evidence="12">The sequence shown here is derived from an EMBL/GenBank/DDBJ whole genome shotgun (WGS) entry which is preliminary data.</text>
</comment>
<feature type="domain" description="PapC-like C-terminal" evidence="10">
    <location>
        <begin position="765"/>
        <end position="827"/>
    </location>
</feature>
<evidence type="ECO:0000256" key="3">
    <source>
        <dbReference type="ARBA" id="ARBA00022448"/>
    </source>
</evidence>
<keyword evidence="7" id="KW-0472">Membrane</keyword>
<evidence type="ECO:0000256" key="4">
    <source>
        <dbReference type="ARBA" id="ARBA00022452"/>
    </source>
</evidence>
<dbReference type="PANTHER" id="PTHR30451:SF8">
    <property type="entry name" value="FIMBRIAL USHER PROTEIN"/>
    <property type="match status" value="1"/>
</dbReference>
<dbReference type="Pfam" id="PF13954">
    <property type="entry name" value="PapC_N"/>
    <property type="match status" value="1"/>
</dbReference>
<dbReference type="Gene3D" id="2.60.40.2610">
    <property type="entry name" value="Outer membrane usher protein FimD, plug domain"/>
    <property type="match status" value="1"/>
</dbReference>
<dbReference type="InterPro" id="IPR042186">
    <property type="entry name" value="FimD_plug_dom"/>
</dbReference>
<dbReference type="SUPFAM" id="SSF141729">
    <property type="entry name" value="FimD N-terminal domain-like"/>
    <property type="match status" value="1"/>
</dbReference>
<gene>
    <name evidence="12" type="ORF">F7R25_00375</name>
</gene>
<keyword evidence="6" id="KW-0732">Signal</keyword>
<dbReference type="InterPro" id="IPR025885">
    <property type="entry name" value="PapC_N"/>
</dbReference>
<dbReference type="PANTHER" id="PTHR30451">
    <property type="entry name" value="OUTER MEMBRANE USHER PROTEIN"/>
    <property type="match status" value="1"/>
</dbReference>
<name>A0A6L3N4T3_9BURK</name>
<dbReference type="GO" id="GO:0015473">
    <property type="term" value="F:fimbrial usher porin activity"/>
    <property type="evidence" value="ECO:0007669"/>
    <property type="project" value="InterPro"/>
</dbReference>
<feature type="compositionally biased region" description="Basic residues" evidence="9">
    <location>
        <begin position="18"/>
        <end position="27"/>
    </location>
</feature>
<comment type="subcellular location">
    <subcellularLocation>
        <location evidence="1">Cell outer membrane</location>
        <topology evidence="1">Multi-pass membrane protein</topology>
    </subcellularLocation>
</comment>
<dbReference type="InterPro" id="IPR000015">
    <property type="entry name" value="Fimb_usher"/>
</dbReference>
<keyword evidence="8" id="KW-0998">Cell outer membrane</keyword>
<dbReference type="Pfam" id="PF13953">
    <property type="entry name" value="PapC_C"/>
    <property type="match status" value="1"/>
</dbReference>
<accession>A0A6L3N4T3</accession>
<dbReference type="InterPro" id="IPR025949">
    <property type="entry name" value="PapC-like_C"/>
</dbReference>
<keyword evidence="5" id="KW-0812">Transmembrane</keyword>